<keyword evidence="5" id="KW-0238">DNA-binding</keyword>
<feature type="coiled-coil region" evidence="7">
    <location>
        <begin position="598"/>
        <end position="625"/>
    </location>
</feature>
<proteinExistence type="predicted"/>
<feature type="compositionally biased region" description="Basic and acidic residues" evidence="8">
    <location>
        <begin position="352"/>
        <end position="365"/>
    </location>
</feature>
<feature type="region of interest" description="Disordered" evidence="8">
    <location>
        <begin position="135"/>
        <end position="247"/>
    </location>
</feature>
<dbReference type="SMART" id="SM00356">
    <property type="entry name" value="ZnF_C3H1"/>
    <property type="match status" value="3"/>
</dbReference>
<dbReference type="Proteomes" id="UP000604825">
    <property type="component" value="Unassembled WGS sequence"/>
</dbReference>
<feature type="compositionally biased region" description="Polar residues" evidence="8">
    <location>
        <begin position="212"/>
        <end position="221"/>
    </location>
</feature>
<evidence type="ECO:0000256" key="3">
    <source>
        <dbReference type="ARBA" id="ARBA00022771"/>
    </source>
</evidence>
<keyword evidence="7" id="KW-0175">Coiled coil</keyword>
<protein>
    <recommendedName>
        <fullName evidence="9">C3H1-type domain-containing protein</fullName>
    </recommendedName>
</protein>
<feature type="domain" description="C3H1-type" evidence="9">
    <location>
        <begin position="15"/>
        <end position="44"/>
    </location>
</feature>
<feature type="compositionally biased region" description="Basic and acidic residues" evidence="8">
    <location>
        <begin position="418"/>
        <end position="434"/>
    </location>
</feature>
<evidence type="ECO:0000256" key="2">
    <source>
        <dbReference type="ARBA" id="ARBA00022737"/>
    </source>
</evidence>
<feature type="domain" description="C3H1-type" evidence="9">
    <location>
        <begin position="46"/>
        <end position="72"/>
    </location>
</feature>
<keyword evidence="2" id="KW-0677">Repeat</keyword>
<organism evidence="10 11">
    <name type="scientific">Miscanthus lutarioriparius</name>
    <dbReference type="NCBI Taxonomy" id="422564"/>
    <lineage>
        <taxon>Eukaryota</taxon>
        <taxon>Viridiplantae</taxon>
        <taxon>Streptophyta</taxon>
        <taxon>Embryophyta</taxon>
        <taxon>Tracheophyta</taxon>
        <taxon>Spermatophyta</taxon>
        <taxon>Magnoliopsida</taxon>
        <taxon>Liliopsida</taxon>
        <taxon>Poales</taxon>
        <taxon>Poaceae</taxon>
        <taxon>PACMAD clade</taxon>
        <taxon>Panicoideae</taxon>
        <taxon>Andropogonodae</taxon>
        <taxon>Andropogoneae</taxon>
        <taxon>Saccharinae</taxon>
        <taxon>Miscanthus</taxon>
    </lineage>
</organism>
<dbReference type="Gene3D" id="4.10.1000.10">
    <property type="entry name" value="Zinc finger, CCCH-type"/>
    <property type="match status" value="2"/>
</dbReference>
<gene>
    <name evidence="10" type="ORF">NCGR_LOCUS27277</name>
</gene>
<dbReference type="SUPFAM" id="SSF90229">
    <property type="entry name" value="CCCH zinc finger"/>
    <property type="match status" value="1"/>
</dbReference>
<dbReference type="PROSITE" id="PS50103">
    <property type="entry name" value="ZF_C3H1"/>
    <property type="match status" value="3"/>
</dbReference>
<dbReference type="Pfam" id="PF00642">
    <property type="entry name" value="zf-CCCH"/>
    <property type="match status" value="1"/>
</dbReference>
<dbReference type="InterPro" id="IPR041686">
    <property type="entry name" value="Znf-CCCH_3"/>
</dbReference>
<dbReference type="FunFam" id="4.10.1000.10:FF:000021">
    <property type="entry name" value="Zinc finger CCCH domain-containing protein 17"/>
    <property type="match status" value="1"/>
</dbReference>
<evidence type="ECO:0000313" key="10">
    <source>
        <dbReference type="EMBL" id="CAD6241534.1"/>
    </source>
</evidence>
<dbReference type="AlphaFoldDB" id="A0A811PAY3"/>
<evidence type="ECO:0000256" key="5">
    <source>
        <dbReference type="ARBA" id="ARBA00023125"/>
    </source>
</evidence>
<feature type="compositionally biased region" description="Polar residues" evidence="8">
    <location>
        <begin position="83"/>
        <end position="96"/>
    </location>
</feature>
<evidence type="ECO:0000256" key="8">
    <source>
        <dbReference type="SAM" id="MobiDB-lite"/>
    </source>
</evidence>
<feature type="region of interest" description="Disordered" evidence="8">
    <location>
        <begin position="563"/>
        <end position="588"/>
    </location>
</feature>
<feature type="region of interest" description="Disordered" evidence="8">
    <location>
        <begin position="76"/>
        <end position="101"/>
    </location>
</feature>
<evidence type="ECO:0000256" key="1">
    <source>
        <dbReference type="ARBA" id="ARBA00022723"/>
    </source>
</evidence>
<feature type="zinc finger region" description="C3H1-type" evidence="6">
    <location>
        <begin position="15"/>
        <end position="44"/>
    </location>
</feature>
<evidence type="ECO:0000256" key="4">
    <source>
        <dbReference type="ARBA" id="ARBA00022833"/>
    </source>
</evidence>
<feature type="compositionally biased region" description="Basic and acidic residues" evidence="8">
    <location>
        <begin position="183"/>
        <end position="194"/>
    </location>
</feature>
<accession>A0A811PAY3</accession>
<feature type="compositionally biased region" description="Polar residues" evidence="8">
    <location>
        <begin position="231"/>
        <end position="243"/>
    </location>
</feature>
<feature type="compositionally biased region" description="Basic and acidic residues" evidence="8">
    <location>
        <begin position="381"/>
        <end position="408"/>
    </location>
</feature>
<dbReference type="OrthoDB" id="5395350at2759"/>
<dbReference type="PANTHER" id="PTHR15725">
    <property type="entry name" value="ZN-FINGER, C-X8-C-X5-C-X3-H TYPE-CONTAINING"/>
    <property type="match status" value="1"/>
</dbReference>
<keyword evidence="11" id="KW-1185">Reference proteome</keyword>
<feature type="compositionally biased region" description="Polar residues" evidence="8">
    <location>
        <begin position="163"/>
        <end position="177"/>
    </location>
</feature>
<evidence type="ECO:0000259" key="9">
    <source>
        <dbReference type="PROSITE" id="PS50103"/>
    </source>
</evidence>
<dbReference type="EMBL" id="CAJGYO010000007">
    <property type="protein sequence ID" value="CAD6241534.1"/>
    <property type="molecule type" value="Genomic_DNA"/>
</dbReference>
<feature type="compositionally biased region" description="Basic and acidic residues" evidence="8">
    <location>
        <begin position="297"/>
        <end position="322"/>
    </location>
</feature>
<evidence type="ECO:0000256" key="6">
    <source>
        <dbReference type="PROSITE-ProRule" id="PRU00723"/>
    </source>
</evidence>
<dbReference type="PANTHER" id="PTHR15725:SF23">
    <property type="entry name" value="ZINC FINGER CCCH DOMAIN-CONTAINING PROTEIN 19"/>
    <property type="match status" value="1"/>
</dbReference>
<feature type="zinc finger region" description="C3H1-type" evidence="6">
    <location>
        <begin position="108"/>
        <end position="135"/>
    </location>
</feature>
<dbReference type="Pfam" id="PF15663">
    <property type="entry name" value="zf-CCCH_3"/>
    <property type="match status" value="1"/>
</dbReference>
<dbReference type="InterPro" id="IPR000571">
    <property type="entry name" value="Znf_CCCH"/>
</dbReference>
<feature type="region of interest" description="Disordered" evidence="8">
    <location>
        <begin position="277"/>
        <end position="476"/>
    </location>
</feature>
<dbReference type="GO" id="GO:0003677">
    <property type="term" value="F:DNA binding"/>
    <property type="evidence" value="ECO:0007669"/>
    <property type="project" value="UniProtKB-KW"/>
</dbReference>
<keyword evidence="1 6" id="KW-0479">Metal-binding</keyword>
<feature type="domain" description="C3H1-type" evidence="9">
    <location>
        <begin position="108"/>
        <end position="135"/>
    </location>
</feature>
<dbReference type="GO" id="GO:0003729">
    <property type="term" value="F:mRNA binding"/>
    <property type="evidence" value="ECO:0007669"/>
    <property type="project" value="TreeGrafter"/>
</dbReference>
<sequence>MDSAAARPDEEEARRRRSTDCIYFLASPLTCKKGSECEYRHSDAARMNPRDCWYWFHGNCANPKCSFRHPPLDNLAGAPTTPRPAQQSVPQASASVPAQPHGSVPAIAKQGVPCYYFQKGMCTKGDRCTFLHAPQSAGNPAPQPPAKVFTPALQPNLHPPLKNSWTKPNSSSQQSTPAVGVVDKPKASAHDGKLLHHKQSLTTSRADHPSRVYQNHSNSYAQPGAPKRYQPQPSVQDGLTDNGTEAGEFVREPSAGSGVIVGAADDDAQQSFKGNHTAYNHRANGTGGMTRQTHGGYESERPYRNSAERSSSEKRISQREHMPAVAAGSSDLRHRLLKQRKLNNNSGSTEAPGRHDTHLEDERHDQHRRRGEQQDGLSRSRLRDRIRLPGETSFDRLGSRSEEWDRGSRARLSPPKPSDLRGRLHERLKARSAEEIPGNSAKDRSAEEIPGNSAKDLAVKENSSEDTESLNFAGPKSLAELKAKKGVGRSGEDAIVKGLGSSRVTSEIVSSREAAPFEGPKPLSAILKRKREAASEISTAQPGIIQEADNYTAGAEEEFQTVANDTVGENMEGIGEEEEEEEAFHPEDDVAYDDNADEAAAAQELDEYQDAEAAAEDNADEAAVAQELDEYQDAGAAAEDYDDEAGAAQELEEHQDGEAAAEDYDYEAADINAEEDNDYQECQDDDDLEDEDDDFARKVSVMIS</sequence>
<evidence type="ECO:0000313" key="11">
    <source>
        <dbReference type="Proteomes" id="UP000604825"/>
    </source>
</evidence>
<keyword evidence="3 6" id="KW-0863">Zinc-finger</keyword>
<keyword evidence="4 6" id="KW-0862">Zinc</keyword>
<feature type="zinc finger region" description="C3H1-type" evidence="6">
    <location>
        <begin position="46"/>
        <end position="72"/>
    </location>
</feature>
<dbReference type="InterPro" id="IPR036855">
    <property type="entry name" value="Znf_CCCH_sf"/>
</dbReference>
<evidence type="ECO:0000256" key="7">
    <source>
        <dbReference type="SAM" id="Coils"/>
    </source>
</evidence>
<dbReference type="GO" id="GO:0008270">
    <property type="term" value="F:zinc ion binding"/>
    <property type="evidence" value="ECO:0007669"/>
    <property type="project" value="UniProtKB-KW"/>
</dbReference>
<name>A0A811PAY3_9POAL</name>
<reference evidence="10" key="1">
    <citation type="submission" date="2020-10" db="EMBL/GenBank/DDBJ databases">
        <authorList>
            <person name="Han B."/>
            <person name="Lu T."/>
            <person name="Zhao Q."/>
            <person name="Huang X."/>
            <person name="Zhao Y."/>
        </authorList>
    </citation>
    <scope>NUCLEOTIDE SEQUENCE</scope>
</reference>
<comment type="caution">
    <text evidence="10">The sequence shown here is derived from an EMBL/GenBank/DDBJ whole genome shotgun (WGS) entry which is preliminary data.</text>
</comment>